<evidence type="ECO:0000313" key="2">
    <source>
        <dbReference type="EMBL" id="GGN58214.1"/>
    </source>
</evidence>
<organism evidence="2 3">
    <name type="scientific">Novosphingobium indicum</name>
    <dbReference type="NCBI Taxonomy" id="462949"/>
    <lineage>
        <taxon>Bacteria</taxon>
        <taxon>Pseudomonadati</taxon>
        <taxon>Pseudomonadota</taxon>
        <taxon>Alphaproteobacteria</taxon>
        <taxon>Sphingomonadales</taxon>
        <taxon>Sphingomonadaceae</taxon>
        <taxon>Novosphingobium</taxon>
    </lineage>
</organism>
<dbReference type="InterPro" id="IPR050261">
    <property type="entry name" value="FrsA_esterase"/>
</dbReference>
<dbReference type="SUPFAM" id="SSF53474">
    <property type="entry name" value="alpha/beta-Hydrolases"/>
    <property type="match status" value="1"/>
</dbReference>
<evidence type="ECO:0000313" key="3">
    <source>
        <dbReference type="Proteomes" id="UP000605099"/>
    </source>
</evidence>
<feature type="domain" description="Dienelactone hydrolase" evidence="1">
    <location>
        <begin position="17"/>
        <end position="233"/>
    </location>
</feature>
<sequence length="236" mass="24989">MADFEPVRFMHGDVALQGTIARPQADNGGTVMMFPGATGPAKSFHAAMRELADCGYLVIGMDMYGIGADLSTPQAAGQHFMALMEQPDVLRDRVVALFEAVCDLRDVDAKRVAAIGYCFGGKCVLELARSGAAVASVSSYHGLLTTHAPARKGEVSAEIAVWSGGRDPYAPAADLDALRAELDAAQASYQITLFSRAQHSFTDPDHDGVAEGIAYDPKAHRIAWAGTLAMLSEMIG</sequence>
<dbReference type="Gene3D" id="3.40.50.1820">
    <property type="entry name" value="alpha/beta hydrolase"/>
    <property type="match status" value="1"/>
</dbReference>
<dbReference type="InterPro" id="IPR002925">
    <property type="entry name" value="Dienelactn_hydro"/>
</dbReference>
<proteinExistence type="predicted"/>
<dbReference type="Pfam" id="PF01738">
    <property type="entry name" value="DLH"/>
    <property type="match status" value="1"/>
</dbReference>
<comment type="caution">
    <text evidence="2">The sequence shown here is derived from an EMBL/GenBank/DDBJ whole genome shotgun (WGS) entry which is preliminary data.</text>
</comment>
<dbReference type="PANTHER" id="PTHR22946:SF5">
    <property type="entry name" value="PEPTIDASE S9 PROLYL OLIGOPEPTIDASE CATALYTIC DOMAIN-CONTAINING PROTEIN"/>
    <property type="match status" value="1"/>
</dbReference>
<dbReference type="Proteomes" id="UP000605099">
    <property type="component" value="Unassembled WGS sequence"/>
</dbReference>
<dbReference type="InterPro" id="IPR029058">
    <property type="entry name" value="AB_hydrolase_fold"/>
</dbReference>
<name>A0ABQ2JV15_9SPHN</name>
<evidence type="ECO:0000259" key="1">
    <source>
        <dbReference type="Pfam" id="PF01738"/>
    </source>
</evidence>
<accession>A0ABQ2JV15</accession>
<dbReference type="PANTHER" id="PTHR22946">
    <property type="entry name" value="DIENELACTONE HYDROLASE DOMAIN-CONTAINING PROTEIN-RELATED"/>
    <property type="match status" value="1"/>
</dbReference>
<keyword evidence="3" id="KW-1185">Reference proteome</keyword>
<dbReference type="EMBL" id="BMLK01000022">
    <property type="protein sequence ID" value="GGN58214.1"/>
    <property type="molecule type" value="Genomic_DNA"/>
</dbReference>
<protein>
    <recommendedName>
        <fullName evidence="1">Dienelactone hydrolase domain-containing protein</fullName>
    </recommendedName>
</protein>
<dbReference type="RefSeq" id="WP_229710575.1">
    <property type="nucleotide sequence ID" value="NZ_BMLK01000022.1"/>
</dbReference>
<reference evidence="3" key="1">
    <citation type="journal article" date="2019" name="Int. J. Syst. Evol. Microbiol.">
        <title>The Global Catalogue of Microorganisms (GCM) 10K type strain sequencing project: providing services to taxonomists for standard genome sequencing and annotation.</title>
        <authorList>
            <consortium name="The Broad Institute Genomics Platform"/>
            <consortium name="The Broad Institute Genome Sequencing Center for Infectious Disease"/>
            <person name="Wu L."/>
            <person name="Ma J."/>
        </authorList>
    </citation>
    <scope>NUCLEOTIDE SEQUENCE [LARGE SCALE GENOMIC DNA]</scope>
    <source>
        <strain evidence="3">CGMCC 1.6784</strain>
    </source>
</reference>
<gene>
    <name evidence="2" type="ORF">GCM10011349_37550</name>
</gene>